<reference evidence="2 3" key="1">
    <citation type="submission" date="2019-08" db="EMBL/GenBank/DDBJ databases">
        <authorList>
            <person name="Peeters C."/>
        </authorList>
    </citation>
    <scope>NUCLEOTIDE SEQUENCE [LARGE SCALE GENOMIC DNA]</scope>
    <source>
        <strain evidence="2 3">LMG 31115</strain>
    </source>
</reference>
<name>A0A5E4UJM4_9BURK</name>
<feature type="region of interest" description="Disordered" evidence="1">
    <location>
        <begin position="123"/>
        <end position="147"/>
    </location>
</feature>
<dbReference type="AlphaFoldDB" id="A0A5E4UJM4"/>
<evidence type="ECO:0000256" key="1">
    <source>
        <dbReference type="SAM" id="MobiDB-lite"/>
    </source>
</evidence>
<sequence>MKRSYHLWTCAEDKVLRAIFASHETIADQLHLLPGHNLQSCKNRARALGLKKAIRVVETSKPIIVAAMAFYGVRSAPDLAKLTKTHIVTVRKIINEMVKAGEAHIDGYAPATLNGMPTRLFKLGPGRNAQKPRTKTPSERVKAWEKRQDPEELRVRRTHYATRRKLKLGLIIPPRDPLTAALFGGA</sequence>
<dbReference type="EMBL" id="CABPSI010000002">
    <property type="protein sequence ID" value="VVE00247.1"/>
    <property type="molecule type" value="Genomic_DNA"/>
</dbReference>
<protein>
    <submittedName>
        <fullName evidence="2">Uncharacterized protein</fullName>
    </submittedName>
</protein>
<proteinExistence type="predicted"/>
<evidence type="ECO:0000313" key="3">
    <source>
        <dbReference type="Proteomes" id="UP000333828"/>
    </source>
</evidence>
<feature type="compositionally biased region" description="Basic and acidic residues" evidence="1">
    <location>
        <begin position="136"/>
        <end position="147"/>
    </location>
</feature>
<evidence type="ECO:0000313" key="2">
    <source>
        <dbReference type="EMBL" id="VVE00247.1"/>
    </source>
</evidence>
<accession>A0A5E4UJM4</accession>
<dbReference type="Proteomes" id="UP000333828">
    <property type="component" value="Unassembled WGS sequence"/>
</dbReference>
<organism evidence="2 3">
    <name type="scientific">Pandoraea iniqua</name>
    <dbReference type="NCBI Taxonomy" id="2508288"/>
    <lineage>
        <taxon>Bacteria</taxon>
        <taxon>Pseudomonadati</taxon>
        <taxon>Pseudomonadota</taxon>
        <taxon>Betaproteobacteria</taxon>
        <taxon>Burkholderiales</taxon>
        <taxon>Burkholderiaceae</taxon>
        <taxon>Pandoraea</taxon>
    </lineage>
</organism>
<keyword evidence="3" id="KW-1185">Reference proteome</keyword>
<gene>
    <name evidence="2" type="ORF">PIN31115_02066</name>
</gene>